<keyword evidence="3" id="KW-0678">Repressor</keyword>
<keyword evidence="9" id="KW-0969">Cilium</keyword>
<sequence>MKIHGPNQTNFNPYKNQIHRQPKSTAGIGKEDKLQISNEAQKMLEKQQPNTERTARVEKIKDEVSSGNYKIDLKKTAGKMIDFWTKPQ</sequence>
<keyword evidence="10" id="KW-1185">Reference proteome</keyword>
<protein>
    <recommendedName>
        <fullName evidence="2">Negative regulator of flagellin synthesis</fullName>
    </recommendedName>
</protein>
<evidence type="ECO:0000313" key="9">
    <source>
        <dbReference type="EMBL" id="WLV23984.1"/>
    </source>
</evidence>
<dbReference type="Pfam" id="PF04316">
    <property type="entry name" value="FlgM"/>
    <property type="match status" value="1"/>
</dbReference>
<evidence type="ECO:0000256" key="6">
    <source>
        <dbReference type="ARBA" id="ARBA00023163"/>
    </source>
</evidence>
<accession>A0ABY9KSU3</accession>
<evidence type="ECO:0000259" key="8">
    <source>
        <dbReference type="Pfam" id="PF04316"/>
    </source>
</evidence>
<evidence type="ECO:0000256" key="2">
    <source>
        <dbReference type="ARBA" id="ARBA00017823"/>
    </source>
</evidence>
<dbReference type="Proteomes" id="UP001180087">
    <property type="component" value="Chromosome"/>
</dbReference>
<comment type="similarity">
    <text evidence="1">Belongs to the FlgM family.</text>
</comment>
<proteinExistence type="inferred from homology"/>
<evidence type="ECO:0000256" key="3">
    <source>
        <dbReference type="ARBA" id="ARBA00022491"/>
    </source>
</evidence>
<feature type="compositionally biased region" description="Polar residues" evidence="7">
    <location>
        <begin position="1"/>
        <end position="15"/>
    </location>
</feature>
<name>A0ABY9KSU3_9BACI</name>
<keyword evidence="9" id="KW-0282">Flagellum</keyword>
<dbReference type="EMBL" id="CP129113">
    <property type="protein sequence ID" value="WLV23984.1"/>
    <property type="molecule type" value="Genomic_DNA"/>
</dbReference>
<dbReference type="InterPro" id="IPR031316">
    <property type="entry name" value="FlgM_C"/>
</dbReference>
<dbReference type="InterPro" id="IPR007412">
    <property type="entry name" value="FlgM"/>
</dbReference>
<evidence type="ECO:0000256" key="1">
    <source>
        <dbReference type="ARBA" id="ARBA00005322"/>
    </source>
</evidence>
<evidence type="ECO:0000256" key="4">
    <source>
        <dbReference type="ARBA" id="ARBA00022795"/>
    </source>
</evidence>
<organism evidence="9 10">
    <name type="scientific">Aciduricibacillus chroicocephali</name>
    <dbReference type="NCBI Taxonomy" id="3054939"/>
    <lineage>
        <taxon>Bacteria</taxon>
        <taxon>Bacillati</taxon>
        <taxon>Bacillota</taxon>
        <taxon>Bacilli</taxon>
        <taxon>Bacillales</taxon>
        <taxon>Bacillaceae</taxon>
        <taxon>Aciduricibacillus</taxon>
    </lineage>
</organism>
<evidence type="ECO:0000256" key="5">
    <source>
        <dbReference type="ARBA" id="ARBA00023015"/>
    </source>
</evidence>
<keyword evidence="4" id="KW-1005">Bacterial flagellum biogenesis</keyword>
<evidence type="ECO:0000313" key="10">
    <source>
        <dbReference type="Proteomes" id="UP001180087"/>
    </source>
</evidence>
<reference evidence="9" key="1">
    <citation type="submission" date="2023-06" db="EMBL/GenBank/DDBJ databases">
        <title>A Treasure from Seagulls: Isolation and Description of Aciduricobacillus qingdaonensis gen. nov., sp. nov., a Rare Obligately Uric Acid-utilizing Member in the Family Bacillaceae.</title>
        <authorList>
            <person name="Liu W."/>
            <person name="Wang B."/>
        </authorList>
    </citation>
    <scope>NUCLEOTIDE SEQUENCE</scope>
    <source>
        <strain evidence="9">44XB</strain>
    </source>
</reference>
<dbReference type="RefSeq" id="WP_348026555.1">
    <property type="nucleotide sequence ID" value="NZ_CP129113.1"/>
</dbReference>
<evidence type="ECO:0000256" key="7">
    <source>
        <dbReference type="SAM" id="MobiDB-lite"/>
    </source>
</evidence>
<dbReference type="InterPro" id="IPR035890">
    <property type="entry name" value="Anti-sigma-28_factor_FlgM_sf"/>
</dbReference>
<dbReference type="SUPFAM" id="SSF101498">
    <property type="entry name" value="Anti-sigma factor FlgM"/>
    <property type="match status" value="1"/>
</dbReference>
<keyword evidence="9" id="KW-0966">Cell projection</keyword>
<keyword evidence="6" id="KW-0804">Transcription</keyword>
<feature type="domain" description="Anti-sigma-28 factor FlgM C-terminal" evidence="8">
    <location>
        <begin position="32"/>
        <end position="82"/>
    </location>
</feature>
<gene>
    <name evidence="9" type="primary">flgM</name>
    <name evidence="9" type="ORF">QR721_10110</name>
</gene>
<dbReference type="NCBIfam" id="TIGR03824">
    <property type="entry name" value="FlgM_jcvi"/>
    <property type="match status" value="1"/>
</dbReference>
<keyword evidence="5" id="KW-0805">Transcription regulation</keyword>
<feature type="region of interest" description="Disordered" evidence="7">
    <location>
        <begin position="1"/>
        <end position="30"/>
    </location>
</feature>